<accession>A0ABU8TJF2</accession>
<dbReference type="EMBL" id="JBAKIA010000004">
    <property type="protein sequence ID" value="MEJ8474057.1"/>
    <property type="molecule type" value="Genomic_DNA"/>
</dbReference>
<evidence type="ECO:0000313" key="2">
    <source>
        <dbReference type="Proteomes" id="UP001385499"/>
    </source>
</evidence>
<proteinExistence type="predicted"/>
<protein>
    <submittedName>
        <fullName evidence="1">Glycosyltransferase family 2 protein</fullName>
    </submittedName>
</protein>
<sequence>MQNDSNKAVADEFREAFDLHELPELSIEEGSITAIILAYNELLRFPHFLDHHRNAGVTRFLVVDNGSTDGSAAFLDAQPDVVRFPSSQPYKNFKSRWRHLLANRYLEDRWVVFPDVDELMVYPGWPETPLTELTSFWRQNGVQGVFSTMIDMYPAKPLDVVKYTSDTPFLSLCSYFDGTGYRLLPLSKHTSTHFPTPPFQLYGGARERLFPVEGNRKAGRFDRWLEQFVFSPNARIRSKLLRKFARKYLKSTWPQDSASMGKVPLLLWSSDFQFSGGVHRLSQELKIAEDWVSLLHFKYLDDFAERSKEAAERAQHANNSGHYRHYIKHMDEVLSQGALYPNSVRFSAVTDLEKVGLVRTSSELAQRLSED</sequence>
<organism evidence="1 2">
    <name type="scientific">Roseibium algae</name>
    <dbReference type="NCBI Taxonomy" id="3123038"/>
    <lineage>
        <taxon>Bacteria</taxon>
        <taxon>Pseudomonadati</taxon>
        <taxon>Pseudomonadota</taxon>
        <taxon>Alphaproteobacteria</taxon>
        <taxon>Hyphomicrobiales</taxon>
        <taxon>Stappiaceae</taxon>
        <taxon>Roseibium</taxon>
    </lineage>
</organism>
<dbReference type="InterPro" id="IPR029044">
    <property type="entry name" value="Nucleotide-diphossugar_trans"/>
</dbReference>
<dbReference type="RefSeq" id="WP_340273766.1">
    <property type="nucleotide sequence ID" value="NZ_JBAKIA010000004.1"/>
</dbReference>
<keyword evidence="2" id="KW-1185">Reference proteome</keyword>
<dbReference type="SUPFAM" id="SSF53448">
    <property type="entry name" value="Nucleotide-diphospho-sugar transferases"/>
    <property type="match status" value="1"/>
</dbReference>
<dbReference type="Pfam" id="PF13704">
    <property type="entry name" value="Glyco_tranf_2_4"/>
    <property type="match status" value="1"/>
</dbReference>
<dbReference type="Proteomes" id="UP001385499">
    <property type="component" value="Unassembled WGS sequence"/>
</dbReference>
<name>A0ABU8TJF2_9HYPH</name>
<dbReference type="CDD" id="cd00761">
    <property type="entry name" value="Glyco_tranf_GTA_type"/>
    <property type="match status" value="1"/>
</dbReference>
<gene>
    <name evidence="1" type="ORF">V6575_08145</name>
</gene>
<reference evidence="1 2" key="1">
    <citation type="submission" date="2024-02" db="EMBL/GenBank/DDBJ databases">
        <title>Roseibium algae sp. nov., isolated from marine alga (Grateloupia sp.), showing potential in myo-inositol conversion.</title>
        <authorList>
            <person name="Wang Y."/>
        </authorList>
    </citation>
    <scope>NUCLEOTIDE SEQUENCE [LARGE SCALE GENOMIC DNA]</scope>
    <source>
        <strain evidence="1 2">H3510</strain>
    </source>
</reference>
<dbReference type="Gene3D" id="3.90.550.10">
    <property type="entry name" value="Spore Coat Polysaccharide Biosynthesis Protein SpsA, Chain A"/>
    <property type="match status" value="1"/>
</dbReference>
<evidence type="ECO:0000313" key="1">
    <source>
        <dbReference type="EMBL" id="MEJ8474057.1"/>
    </source>
</evidence>
<comment type="caution">
    <text evidence="1">The sequence shown here is derived from an EMBL/GenBank/DDBJ whole genome shotgun (WGS) entry which is preliminary data.</text>
</comment>